<dbReference type="SUPFAM" id="SSF52821">
    <property type="entry name" value="Rhodanese/Cell cycle control phosphatase"/>
    <property type="match status" value="2"/>
</dbReference>
<comment type="caution">
    <text evidence="6">The sequence shown here is derived from an EMBL/GenBank/DDBJ whole genome shotgun (WGS) entry which is preliminary data.</text>
</comment>
<evidence type="ECO:0000256" key="1">
    <source>
        <dbReference type="ARBA" id="ARBA00022679"/>
    </source>
</evidence>
<dbReference type="OrthoDB" id="9770030at2"/>
<evidence type="ECO:0000313" key="5">
    <source>
        <dbReference type="EMBL" id="TNC43762.1"/>
    </source>
</evidence>
<dbReference type="CDD" id="cd01448">
    <property type="entry name" value="TST_Repeat_1"/>
    <property type="match status" value="1"/>
</dbReference>
<protein>
    <recommendedName>
        <fullName evidence="3">Sulfurtransferase</fullName>
    </recommendedName>
</protein>
<dbReference type="InterPro" id="IPR001307">
    <property type="entry name" value="Thiosulphate_STrfase_CS"/>
</dbReference>
<evidence type="ECO:0000259" key="4">
    <source>
        <dbReference type="PROSITE" id="PS50206"/>
    </source>
</evidence>
<accession>A0A5C4MHH6</accession>
<feature type="domain" description="Rhodanese" evidence="4">
    <location>
        <begin position="171"/>
        <end position="282"/>
    </location>
</feature>
<dbReference type="PANTHER" id="PTHR11364">
    <property type="entry name" value="THIOSULFATE SULFERTANSFERASE"/>
    <property type="match status" value="1"/>
</dbReference>
<dbReference type="InterPro" id="IPR036873">
    <property type="entry name" value="Rhodanese-like_dom_sf"/>
</dbReference>
<keyword evidence="1 3" id="KW-0808">Transferase</keyword>
<dbReference type="InterPro" id="IPR045078">
    <property type="entry name" value="TST/MPST-like"/>
</dbReference>
<reference evidence="6 7" key="1">
    <citation type="submission" date="2019-05" db="EMBL/GenBank/DDBJ databases">
        <title>Mumia sp. nov., isolated from the intestinal contents of plateau pika (Ochotona curzoniae) in the Qinghai-Tibet plateau of China.</title>
        <authorList>
            <person name="Tian Z."/>
        </authorList>
    </citation>
    <scope>NUCLEOTIDE SEQUENCE [LARGE SCALE GENOMIC DNA]</scope>
    <source>
        <strain evidence="7">527</strain>
        <strain evidence="6">Z527</strain>
    </source>
</reference>
<dbReference type="AlphaFoldDB" id="A0A5C4MHH6"/>
<dbReference type="GO" id="GO:0004792">
    <property type="term" value="F:thiosulfate-cyanide sulfurtransferase activity"/>
    <property type="evidence" value="ECO:0007669"/>
    <property type="project" value="InterPro"/>
</dbReference>
<evidence type="ECO:0000256" key="2">
    <source>
        <dbReference type="ARBA" id="ARBA00022737"/>
    </source>
</evidence>
<dbReference type="EMBL" id="VDFR01000077">
    <property type="protein sequence ID" value="TNC43779.1"/>
    <property type="molecule type" value="Genomic_DNA"/>
</dbReference>
<name>A0A5C4MHH6_9ACTN</name>
<proteinExistence type="predicted"/>
<dbReference type="PANTHER" id="PTHR11364:SF27">
    <property type="entry name" value="SULFURTRANSFERASE"/>
    <property type="match status" value="1"/>
</dbReference>
<dbReference type="RefSeq" id="WP_139106315.1">
    <property type="nucleotide sequence ID" value="NZ_VDFR01000077.1"/>
</dbReference>
<evidence type="ECO:0000256" key="3">
    <source>
        <dbReference type="RuleBase" id="RU000507"/>
    </source>
</evidence>
<dbReference type="InterPro" id="IPR001763">
    <property type="entry name" value="Rhodanese-like_dom"/>
</dbReference>
<dbReference type="CDD" id="cd01449">
    <property type="entry name" value="TST_Repeat_2"/>
    <property type="match status" value="1"/>
</dbReference>
<dbReference type="Gene3D" id="3.40.250.10">
    <property type="entry name" value="Rhodanese-like domain"/>
    <property type="match status" value="2"/>
</dbReference>
<dbReference type="PROSITE" id="PS00683">
    <property type="entry name" value="RHODANESE_2"/>
    <property type="match status" value="1"/>
</dbReference>
<evidence type="ECO:0000313" key="7">
    <source>
        <dbReference type="Proteomes" id="UP000306740"/>
    </source>
</evidence>
<feature type="domain" description="Rhodanese" evidence="4">
    <location>
        <begin position="25"/>
        <end position="143"/>
    </location>
</feature>
<dbReference type="Pfam" id="PF00581">
    <property type="entry name" value="Rhodanese"/>
    <property type="match status" value="2"/>
</dbReference>
<dbReference type="SMART" id="SM00450">
    <property type="entry name" value="RHOD"/>
    <property type="match status" value="2"/>
</dbReference>
<organism evidence="6 7">
    <name type="scientific">Mumia zhuanghuii</name>
    <dbReference type="NCBI Taxonomy" id="2585211"/>
    <lineage>
        <taxon>Bacteria</taxon>
        <taxon>Bacillati</taxon>
        <taxon>Actinomycetota</taxon>
        <taxon>Actinomycetes</taxon>
        <taxon>Propionibacteriales</taxon>
        <taxon>Nocardioidaceae</taxon>
        <taxon>Mumia</taxon>
    </lineage>
</organism>
<keyword evidence="2" id="KW-0677">Repeat</keyword>
<dbReference type="PROSITE" id="PS00380">
    <property type="entry name" value="RHODANESE_1"/>
    <property type="match status" value="1"/>
</dbReference>
<sequence>MSALPTAEPSADPLITVPVLERLVRDGDVTVLDVRYTLGGPPGRGDYDAGHVPGAVFVDLDADLADPPGAGRGRHPLPDGERFAAAMRQAGVRRDRTVVVYDAAAGAAAARAWWLLSYHGHPDVRLLDGGWAAWVAAGLPVSDVAPVPEEGDFAADAGHLPLVDADEAARIGREGVLLDARAAERYRGEVEPIDPVAGHVPGARSAPTTENVDADGRWRSVKALEERFAGLGAVPGAEVAVYCGSGVTAAHEVIALRRVGVDAALYAGSWSEWISDPARPVEKGGGAPA</sequence>
<evidence type="ECO:0000313" key="6">
    <source>
        <dbReference type="EMBL" id="TNC43779.1"/>
    </source>
</evidence>
<gene>
    <name evidence="6" type="ORF">FHE65_17430</name>
    <name evidence="5" type="ORF">FHE65_17615</name>
</gene>
<dbReference type="PROSITE" id="PS50206">
    <property type="entry name" value="RHODANESE_3"/>
    <property type="match status" value="2"/>
</dbReference>
<dbReference type="EMBL" id="VDFR01000078">
    <property type="protein sequence ID" value="TNC43762.1"/>
    <property type="molecule type" value="Genomic_DNA"/>
</dbReference>
<dbReference type="Proteomes" id="UP000306740">
    <property type="component" value="Unassembled WGS sequence"/>
</dbReference>